<protein>
    <submittedName>
        <fullName evidence="6">Crp/Fnr family transcriptional regulator</fullName>
    </submittedName>
</protein>
<accession>A0ABW1ZBJ1</accession>
<name>A0ABW1ZBJ1_9BACT</name>
<dbReference type="SMART" id="SM00100">
    <property type="entry name" value="cNMP"/>
    <property type="match status" value="1"/>
</dbReference>
<dbReference type="PROSITE" id="PS51063">
    <property type="entry name" value="HTH_CRP_2"/>
    <property type="match status" value="1"/>
</dbReference>
<feature type="domain" description="Cyclic nucleotide-binding" evidence="4">
    <location>
        <begin position="18"/>
        <end position="120"/>
    </location>
</feature>
<evidence type="ECO:0000256" key="3">
    <source>
        <dbReference type="ARBA" id="ARBA00023163"/>
    </source>
</evidence>
<dbReference type="InterPro" id="IPR036388">
    <property type="entry name" value="WH-like_DNA-bd_sf"/>
</dbReference>
<evidence type="ECO:0000259" key="4">
    <source>
        <dbReference type="PROSITE" id="PS50042"/>
    </source>
</evidence>
<evidence type="ECO:0000256" key="2">
    <source>
        <dbReference type="ARBA" id="ARBA00023125"/>
    </source>
</evidence>
<dbReference type="InterPro" id="IPR018335">
    <property type="entry name" value="Tscrpt_reg_HTH_Crp-type_CS"/>
</dbReference>
<dbReference type="RefSeq" id="WP_263371205.1">
    <property type="nucleotide sequence ID" value="NZ_JAGSYD010000002.1"/>
</dbReference>
<dbReference type="SUPFAM" id="SSF51206">
    <property type="entry name" value="cAMP-binding domain-like"/>
    <property type="match status" value="1"/>
</dbReference>
<feature type="domain" description="HTH crp-type" evidence="5">
    <location>
        <begin position="153"/>
        <end position="227"/>
    </location>
</feature>
<evidence type="ECO:0000313" key="6">
    <source>
        <dbReference type="EMBL" id="MFC6646855.1"/>
    </source>
</evidence>
<dbReference type="InterPro" id="IPR036390">
    <property type="entry name" value="WH_DNA-bd_sf"/>
</dbReference>
<dbReference type="PROSITE" id="PS00042">
    <property type="entry name" value="HTH_CRP_1"/>
    <property type="match status" value="1"/>
</dbReference>
<dbReference type="InterPro" id="IPR012318">
    <property type="entry name" value="HTH_CRP"/>
</dbReference>
<dbReference type="Gene3D" id="2.60.120.10">
    <property type="entry name" value="Jelly Rolls"/>
    <property type="match status" value="1"/>
</dbReference>
<dbReference type="PANTHER" id="PTHR24567">
    <property type="entry name" value="CRP FAMILY TRANSCRIPTIONAL REGULATORY PROTEIN"/>
    <property type="match status" value="1"/>
</dbReference>
<dbReference type="SUPFAM" id="SSF46785">
    <property type="entry name" value="Winged helix' DNA-binding domain"/>
    <property type="match status" value="1"/>
</dbReference>
<dbReference type="PROSITE" id="PS50042">
    <property type="entry name" value="CNMP_BINDING_3"/>
    <property type="match status" value="1"/>
</dbReference>
<keyword evidence="7" id="KW-1185">Reference proteome</keyword>
<dbReference type="InterPro" id="IPR000595">
    <property type="entry name" value="cNMP-bd_dom"/>
</dbReference>
<evidence type="ECO:0000259" key="5">
    <source>
        <dbReference type="PROSITE" id="PS51063"/>
    </source>
</evidence>
<dbReference type="InterPro" id="IPR018490">
    <property type="entry name" value="cNMP-bd_dom_sf"/>
</dbReference>
<keyword evidence="1" id="KW-0805">Transcription regulation</keyword>
<dbReference type="Pfam" id="PF13545">
    <property type="entry name" value="HTH_Crp_2"/>
    <property type="match status" value="1"/>
</dbReference>
<keyword evidence="3" id="KW-0804">Transcription</keyword>
<proteinExistence type="predicted"/>
<comment type="caution">
    <text evidence="6">The sequence shown here is derived from an EMBL/GenBank/DDBJ whole genome shotgun (WGS) entry which is preliminary data.</text>
</comment>
<dbReference type="PRINTS" id="PR00034">
    <property type="entry name" value="HTHCRP"/>
</dbReference>
<dbReference type="PANTHER" id="PTHR24567:SF26">
    <property type="entry name" value="REGULATORY PROTEIN YEIL"/>
    <property type="match status" value="1"/>
</dbReference>
<dbReference type="InterPro" id="IPR014710">
    <property type="entry name" value="RmlC-like_jellyroll"/>
</dbReference>
<dbReference type="Gene3D" id="1.10.10.10">
    <property type="entry name" value="Winged helix-like DNA-binding domain superfamily/Winged helix DNA-binding domain"/>
    <property type="match status" value="1"/>
</dbReference>
<organism evidence="6 7">
    <name type="scientific">Granulicella cerasi</name>
    <dbReference type="NCBI Taxonomy" id="741063"/>
    <lineage>
        <taxon>Bacteria</taxon>
        <taxon>Pseudomonadati</taxon>
        <taxon>Acidobacteriota</taxon>
        <taxon>Terriglobia</taxon>
        <taxon>Terriglobales</taxon>
        <taxon>Acidobacteriaceae</taxon>
        <taxon>Granulicella</taxon>
    </lineage>
</organism>
<gene>
    <name evidence="6" type="ORF">ACFQBQ_14960</name>
</gene>
<dbReference type="Pfam" id="PF00027">
    <property type="entry name" value="cNMP_binding"/>
    <property type="match status" value="1"/>
</dbReference>
<sequence>MPLQRRDCLTCIARGPDCFCHLPHEALRDLQGLGRNVVLSKGQQLMHEGDEAEQVYMVCAGHLKLYASSADGKVLLLRMAGPGDVLGLASAIRGTQQKLTVEALEPCEVKSVRKPEFLRFAEKYREAGKNIANATAKEYETALVSARRLALSGSASAKLASLLFELAQLNGHDTKANAVEIPMPLTHEELGSMCGISRETVTRTLTRFAAEGSVEQLPGRLVVRDLPALEAHFS</sequence>
<evidence type="ECO:0000313" key="7">
    <source>
        <dbReference type="Proteomes" id="UP001596391"/>
    </source>
</evidence>
<evidence type="ECO:0000256" key="1">
    <source>
        <dbReference type="ARBA" id="ARBA00023015"/>
    </source>
</evidence>
<dbReference type="CDD" id="cd00038">
    <property type="entry name" value="CAP_ED"/>
    <property type="match status" value="1"/>
</dbReference>
<dbReference type="Proteomes" id="UP001596391">
    <property type="component" value="Unassembled WGS sequence"/>
</dbReference>
<keyword evidence="2" id="KW-0238">DNA-binding</keyword>
<reference evidence="7" key="1">
    <citation type="journal article" date="2019" name="Int. J. Syst. Evol. Microbiol.">
        <title>The Global Catalogue of Microorganisms (GCM) 10K type strain sequencing project: providing services to taxonomists for standard genome sequencing and annotation.</title>
        <authorList>
            <consortium name="The Broad Institute Genomics Platform"/>
            <consortium name="The Broad Institute Genome Sequencing Center for Infectious Disease"/>
            <person name="Wu L."/>
            <person name="Ma J."/>
        </authorList>
    </citation>
    <scope>NUCLEOTIDE SEQUENCE [LARGE SCALE GENOMIC DNA]</scope>
    <source>
        <strain evidence="7">CGMCC 1.16026</strain>
    </source>
</reference>
<dbReference type="InterPro" id="IPR050397">
    <property type="entry name" value="Env_Response_Regulators"/>
</dbReference>
<dbReference type="EMBL" id="JBHSWI010000001">
    <property type="protein sequence ID" value="MFC6646855.1"/>
    <property type="molecule type" value="Genomic_DNA"/>
</dbReference>
<dbReference type="SMART" id="SM00419">
    <property type="entry name" value="HTH_CRP"/>
    <property type="match status" value="1"/>
</dbReference>